<dbReference type="PANTHER" id="PTHR13335:SF1">
    <property type="entry name" value="TARGET OF RAPAMYCIN COMPLEX 2 SUBUNIT MAPKAP1"/>
    <property type="match status" value="1"/>
</dbReference>
<proteinExistence type="inferred from homology"/>
<evidence type="ECO:0000259" key="2">
    <source>
        <dbReference type="Pfam" id="PF16978"/>
    </source>
</evidence>
<dbReference type="InterPro" id="IPR031567">
    <property type="entry name" value="CRIM_dom"/>
</dbReference>
<dbReference type="FunCoup" id="A0A1Y2FY52">
    <property type="interactions" value="12"/>
</dbReference>
<evidence type="ECO:0000313" key="5">
    <source>
        <dbReference type="Proteomes" id="UP000193467"/>
    </source>
</evidence>
<dbReference type="GO" id="GO:0005546">
    <property type="term" value="F:phosphatidylinositol-4,5-bisphosphate binding"/>
    <property type="evidence" value="ECO:0007669"/>
    <property type="project" value="TreeGrafter"/>
</dbReference>
<sequence length="468" mass="51322">MPSSSTPAAPKRSALTALLTAKEDSPSASNPFSRLYAALVSRGSDALKLTIYFPQSRAPSKKLKIAVKKDLTVEEVIGAGLWAYWEEGREPKLEVGDGEQEHDETTKWNLRIVEDDGEVDEDFPALDRTRAISKFSFDEFAIVPATGSQLKDNQSKQATIQRRPSRVLAAPKRSFAIPAGNTLAPPIAAGAQLAPPVASPGATAATPGGSFRPGTTMGVSSALAIPVLLRVRLPPAPGVDEINTTVSVPNDMYMSDVLDHICKKRGLENPKEWALMVRHNDADIVVPLDRTVDSLGDRHDLTLVRRSQVASLRGNVKQALQNTNPSASIFKRLSEPPQPKYQSAADLTSTYQRFNVQRKLPMPLGRHPRTIAIDGDYIHFMPSAADNRGRFEGGRTSSFHISMVHDCKVSRRAPTTFKMLVQKNGHEKRYDFEAESSRQAIEIVQHVKALQTSFKAEEAARAGMRLQM</sequence>
<dbReference type="EMBL" id="MCGR01000011">
    <property type="protein sequence ID" value="ORY88266.1"/>
    <property type="molecule type" value="Genomic_DNA"/>
</dbReference>
<evidence type="ECO:0000259" key="3">
    <source>
        <dbReference type="Pfam" id="PF16979"/>
    </source>
</evidence>
<comment type="similarity">
    <text evidence="1">Belongs to the SIN1 family.</text>
</comment>
<dbReference type="Pfam" id="PF16979">
    <property type="entry name" value="SIN1_PH"/>
    <property type="match status" value="1"/>
</dbReference>
<dbReference type="Gene3D" id="2.30.29.30">
    <property type="entry name" value="Pleckstrin-homology domain (PH domain)/Phosphotyrosine-binding domain (PTB)"/>
    <property type="match status" value="1"/>
</dbReference>
<evidence type="ECO:0000256" key="1">
    <source>
        <dbReference type="ARBA" id="ARBA00009407"/>
    </source>
</evidence>
<comment type="caution">
    <text evidence="4">The sequence shown here is derived from an EMBL/GenBank/DDBJ whole genome shotgun (WGS) entry which is preliminary data.</text>
</comment>
<dbReference type="Proteomes" id="UP000193467">
    <property type="component" value="Unassembled WGS sequence"/>
</dbReference>
<dbReference type="OrthoDB" id="2536445at2759"/>
<dbReference type="Pfam" id="PF16978">
    <property type="entry name" value="CRIM"/>
    <property type="match status" value="1"/>
</dbReference>
<dbReference type="PANTHER" id="PTHR13335">
    <property type="entry name" value="TARGET OF RAPAMYCIN COMPLEX 2 SUBUNIT MAPKAP1"/>
    <property type="match status" value="1"/>
</dbReference>
<dbReference type="InterPro" id="IPR008828">
    <property type="entry name" value="Sin1/Avo1"/>
</dbReference>
<dbReference type="STRING" id="106004.A0A1Y2FY52"/>
<dbReference type="InParanoid" id="A0A1Y2FY52"/>
<feature type="domain" description="CRIM" evidence="2">
    <location>
        <begin position="12"/>
        <end position="154"/>
    </location>
</feature>
<gene>
    <name evidence="4" type="ORF">BCR35DRAFT_263534</name>
</gene>
<keyword evidence="5" id="KW-1185">Reference proteome</keyword>
<dbReference type="GO" id="GO:0005737">
    <property type="term" value="C:cytoplasm"/>
    <property type="evidence" value="ECO:0007669"/>
    <property type="project" value="TreeGrafter"/>
</dbReference>
<evidence type="ECO:0000313" key="4">
    <source>
        <dbReference type="EMBL" id="ORY88266.1"/>
    </source>
</evidence>
<organism evidence="4 5">
    <name type="scientific">Leucosporidium creatinivorum</name>
    <dbReference type="NCBI Taxonomy" id="106004"/>
    <lineage>
        <taxon>Eukaryota</taxon>
        <taxon>Fungi</taxon>
        <taxon>Dikarya</taxon>
        <taxon>Basidiomycota</taxon>
        <taxon>Pucciniomycotina</taxon>
        <taxon>Microbotryomycetes</taxon>
        <taxon>Leucosporidiales</taxon>
        <taxon>Leucosporidium</taxon>
    </lineage>
</organism>
<dbReference type="GO" id="GO:0016301">
    <property type="term" value="F:kinase activity"/>
    <property type="evidence" value="ECO:0007669"/>
    <property type="project" value="UniProtKB-KW"/>
</dbReference>
<name>A0A1Y2FY52_9BASI</name>
<dbReference type="InterPro" id="IPR011993">
    <property type="entry name" value="PH-like_dom_sf"/>
</dbReference>
<dbReference type="InterPro" id="IPR031313">
    <property type="entry name" value="Sin1_PH_dom"/>
</dbReference>
<dbReference type="AlphaFoldDB" id="A0A1Y2FY52"/>
<dbReference type="GO" id="GO:0005886">
    <property type="term" value="C:plasma membrane"/>
    <property type="evidence" value="ECO:0007669"/>
    <property type="project" value="TreeGrafter"/>
</dbReference>
<protein>
    <submittedName>
        <fullName evidence="4">Stress-activated map kinase interacting protein 1-domain-containing protein</fullName>
    </submittedName>
</protein>
<accession>A0A1Y2FY52</accession>
<feature type="domain" description="SIN1-type PH" evidence="3">
    <location>
        <begin position="350"/>
        <end position="450"/>
    </location>
</feature>
<keyword evidence="4" id="KW-0418">Kinase</keyword>
<dbReference type="GO" id="GO:0031932">
    <property type="term" value="C:TORC2 complex"/>
    <property type="evidence" value="ECO:0007669"/>
    <property type="project" value="InterPro"/>
</dbReference>
<dbReference type="GO" id="GO:0038203">
    <property type="term" value="P:TORC2 signaling"/>
    <property type="evidence" value="ECO:0007669"/>
    <property type="project" value="TreeGrafter"/>
</dbReference>
<keyword evidence="4" id="KW-0808">Transferase</keyword>
<reference evidence="4 5" key="1">
    <citation type="submission" date="2016-07" db="EMBL/GenBank/DDBJ databases">
        <title>Pervasive Adenine N6-methylation of Active Genes in Fungi.</title>
        <authorList>
            <consortium name="DOE Joint Genome Institute"/>
            <person name="Mondo S.J."/>
            <person name="Dannebaum R.O."/>
            <person name="Kuo R.C."/>
            <person name="Labutti K."/>
            <person name="Haridas S."/>
            <person name="Kuo A."/>
            <person name="Salamov A."/>
            <person name="Ahrendt S.R."/>
            <person name="Lipzen A."/>
            <person name="Sullivan W."/>
            <person name="Andreopoulos W.B."/>
            <person name="Clum A."/>
            <person name="Lindquist E."/>
            <person name="Daum C."/>
            <person name="Ramamoorthy G.K."/>
            <person name="Gryganskyi A."/>
            <person name="Culley D."/>
            <person name="Magnuson J.K."/>
            <person name="James T.Y."/>
            <person name="O'Malley M.A."/>
            <person name="Stajich J.E."/>
            <person name="Spatafora J.W."/>
            <person name="Visel A."/>
            <person name="Grigoriev I.V."/>
        </authorList>
    </citation>
    <scope>NUCLEOTIDE SEQUENCE [LARGE SCALE GENOMIC DNA]</scope>
    <source>
        <strain evidence="4 5">62-1032</strain>
    </source>
</reference>